<feature type="compositionally biased region" description="Low complexity" evidence="1">
    <location>
        <begin position="66"/>
        <end position="80"/>
    </location>
</feature>
<evidence type="ECO:0000313" key="2">
    <source>
        <dbReference type="EMBL" id="TCD64905.1"/>
    </source>
</evidence>
<dbReference type="OrthoDB" id="3269821at2759"/>
<sequence>MPSSTSHGDLQISPPSPPAWIAISAKGKERATLSESPSPLLSTSSVDSRTQAEQKQGRRVSSIHGPRPLKSSSLQRSSTQSIAPFKSRIPFRNLFEHPRILRGMLKHVSWEDFHAFSSTCRAFRHLISHPEFRDAILVHFVPGYKTAMGSRDLQQYREVQIDMHDLTLLMIAQYLPLHKYPMHALSLLGDYSMPSSSSGAAEWHTTRFIALTQAHSRFILLLQSLVHSGSSPTTPEENDDLGGWTPPLTDARESGVRELTFPAPLSYFSNAEQVNKLNAKSPSTKGKKGHLRSKSASSDDSSSSPPRVARAAAEMDTLIQGRSPKRRLTRGSIFGGQRVMPPPPSSAPASLQYSSTWRRTLTLASSRPGLKTLPSISDDEGDGLFKLKLPQRRFASANPSTDSSLDSIRSSPTPAHTRSPTTAATSSSSGGGQAITPNSSSTSSSPHDLVRATSRFRAPILRVFVPCMQLDEFAISSCEEQLIDAGLWEHLSAGDVVCNFGYVPPPEADEELQSTNGLDGERTGHRKKWLIFNGYALVHYIPPAPPPIPNSITLPSPFYYSHILPPLTNPIYILSLPALHHPTDTSPDPARNSHRPTSRDKPRLQLSLVHVPTRVISPQSSAGYAVVKKYMWLGRIPYHGHTNTNSGVELPGEGWVGEWILETEGTREGKQTLIDALQAGPDGPPRRGLWQIVKEKSGKGKLWMRLLNPRVDPTELDFENVPSSSSSH</sequence>
<feature type="compositionally biased region" description="Low complexity" evidence="1">
    <location>
        <begin position="33"/>
        <end position="45"/>
    </location>
</feature>
<proteinExistence type="predicted"/>
<name>A0A4R0RGT4_9APHY</name>
<evidence type="ECO:0008006" key="4">
    <source>
        <dbReference type="Google" id="ProtNLM"/>
    </source>
</evidence>
<feature type="region of interest" description="Disordered" evidence="1">
    <location>
        <begin position="1"/>
        <end position="20"/>
    </location>
</feature>
<evidence type="ECO:0000256" key="1">
    <source>
        <dbReference type="SAM" id="MobiDB-lite"/>
    </source>
</evidence>
<accession>A0A4R0RGT4</accession>
<feature type="compositionally biased region" description="Low complexity" evidence="1">
    <location>
        <begin position="399"/>
        <end position="428"/>
    </location>
</feature>
<dbReference type="Proteomes" id="UP000292702">
    <property type="component" value="Unassembled WGS sequence"/>
</dbReference>
<feature type="region of interest" description="Disordered" evidence="1">
    <location>
        <begin position="26"/>
        <end position="80"/>
    </location>
</feature>
<protein>
    <recommendedName>
        <fullName evidence="4">F-box domain-containing protein</fullName>
    </recommendedName>
</protein>
<evidence type="ECO:0000313" key="3">
    <source>
        <dbReference type="Proteomes" id="UP000292702"/>
    </source>
</evidence>
<reference evidence="2 3" key="1">
    <citation type="submission" date="2018-11" db="EMBL/GenBank/DDBJ databases">
        <title>Genome assembly of Steccherinum ochraceum LE-BIN_3174, the white-rot fungus of the Steccherinaceae family (The Residual Polyporoid clade, Polyporales, Basidiomycota).</title>
        <authorList>
            <person name="Fedorova T.V."/>
            <person name="Glazunova O.A."/>
            <person name="Landesman E.O."/>
            <person name="Moiseenko K.V."/>
            <person name="Psurtseva N.V."/>
            <person name="Savinova O.S."/>
            <person name="Shakhova N.V."/>
            <person name="Tyazhelova T.V."/>
            <person name="Vasina D.V."/>
        </authorList>
    </citation>
    <scope>NUCLEOTIDE SEQUENCE [LARGE SCALE GENOMIC DNA]</scope>
    <source>
        <strain evidence="2 3">LE-BIN_3174</strain>
    </source>
</reference>
<feature type="compositionally biased region" description="Low complexity" evidence="1">
    <location>
        <begin position="294"/>
        <end position="312"/>
    </location>
</feature>
<comment type="caution">
    <text evidence="2">The sequence shown here is derived from an EMBL/GenBank/DDBJ whole genome shotgun (WGS) entry which is preliminary data.</text>
</comment>
<feature type="region of interest" description="Disordered" evidence="1">
    <location>
        <begin position="277"/>
        <end position="353"/>
    </location>
</feature>
<feature type="region of interest" description="Disordered" evidence="1">
    <location>
        <begin position="582"/>
        <end position="602"/>
    </location>
</feature>
<feature type="region of interest" description="Disordered" evidence="1">
    <location>
        <begin position="395"/>
        <end position="448"/>
    </location>
</feature>
<keyword evidence="3" id="KW-1185">Reference proteome</keyword>
<dbReference type="STRING" id="92696.A0A4R0RGT4"/>
<gene>
    <name evidence="2" type="ORF">EIP91_003441</name>
</gene>
<organism evidence="2 3">
    <name type="scientific">Steccherinum ochraceum</name>
    <dbReference type="NCBI Taxonomy" id="92696"/>
    <lineage>
        <taxon>Eukaryota</taxon>
        <taxon>Fungi</taxon>
        <taxon>Dikarya</taxon>
        <taxon>Basidiomycota</taxon>
        <taxon>Agaricomycotina</taxon>
        <taxon>Agaricomycetes</taxon>
        <taxon>Polyporales</taxon>
        <taxon>Steccherinaceae</taxon>
        <taxon>Steccherinum</taxon>
    </lineage>
</organism>
<dbReference type="EMBL" id="RWJN01000208">
    <property type="protein sequence ID" value="TCD64905.1"/>
    <property type="molecule type" value="Genomic_DNA"/>
</dbReference>
<feature type="region of interest" description="Disordered" evidence="1">
    <location>
        <begin position="229"/>
        <end position="249"/>
    </location>
</feature>
<dbReference type="AlphaFoldDB" id="A0A4R0RGT4"/>